<dbReference type="RefSeq" id="WP_413267537.1">
    <property type="nucleotide sequence ID" value="NZ_JBHFNR010000269.1"/>
</dbReference>
<evidence type="ECO:0000313" key="2">
    <source>
        <dbReference type="Proteomes" id="UP001576784"/>
    </source>
</evidence>
<accession>A0ABV4Y1V6</accession>
<dbReference type="EMBL" id="JBHFNR010000269">
    <property type="protein sequence ID" value="MFB2897931.1"/>
    <property type="molecule type" value="Genomic_DNA"/>
</dbReference>
<dbReference type="Proteomes" id="UP001576784">
    <property type="component" value="Unassembled WGS sequence"/>
</dbReference>
<evidence type="ECO:0000313" key="1">
    <source>
        <dbReference type="EMBL" id="MFB2897931.1"/>
    </source>
</evidence>
<name>A0ABV4Y1V6_9CYAN</name>
<comment type="caution">
    <text evidence="1">The sequence shown here is derived from an EMBL/GenBank/DDBJ whole genome shotgun (WGS) entry which is preliminary data.</text>
</comment>
<sequence length="52" mass="5784">MIRKVGFWLLWLAVAGYAFLLAPPQQPGTFELIKNLSTGQIAGINPLWQGEK</sequence>
<gene>
    <name evidence="1" type="ORF">ACE1CI_33880</name>
</gene>
<organism evidence="1 2">
    <name type="scientific">Floridaenema flaviceps BLCC-F50</name>
    <dbReference type="NCBI Taxonomy" id="3153642"/>
    <lineage>
        <taxon>Bacteria</taxon>
        <taxon>Bacillati</taxon>
        <taxon>Cyanobacteriota</taxon>
        <taxon>Cyanophyceae</taxon>
        <taxon>Oscillatoriophycideae</taxon>
        <taxon>Aerosakkonematales</taxon>
        <taxon>Aerosakkonemataceae</taxon>
        <taxon>Floridanema</taxon>
        <taxon>Floridanema flaviceps</taxon>
    </lineage>
</organism>
<keyword evidence="2" id="KW-1185">Reference proteome</keyword>
<proteinExistence type="predicted"/>
<reference evidence="1 2" key="1">
    <citation type="submission" date="2024-09" db="EMBL/GenBank/DDBJ databases">
        <title>Floridaenema gen nov. (Aerosakkonemataceae, Aerosakkonematales ord. nov., Cyanobacteria) from benthic tropical and subtropical fresh waters, with the description of four new species.</title>
        <authorList>
            <person name="Moretto J.A."/>
            <person name="Berthold D.E."/>
            <person name="Lefler F.W."/>
            <person name="Huang I.-S."/>
            <person name="Laughinghouse H. IV."/>
        </authorList>
    </citation>
    <scope>NUCLEOTIDE SEQUENCE [LARGE SCALE GENOMIC DNA]</scope>
    <source>
        <strain evidence="1 2">BLCC-F50</strain>
    </source>
</reference>
<protein>
    <submittedName>
        <fullName evidence="1">Uncharacterized protein</fullName>
    </submittedName>
</protein>